<evidence type="ECO:0000256" key="11">
    <source>
        <dbReference type="ARBA" id="ARBA00022792"/>
    </source>
</evidence>
<name>A0A8H7T6W3_9HELO</name>
<comment type="catalytic activity">
    <reaction evidence="16 17">
        <text>(6S)-5,6,7,8-tetrahydrofolyl-(gamma-L-Glu)(n) + L-glutamate + ATP = (6S)-5,6,7,8-tetrahydrofolyl-(gamma-L-Glu)(n+1) + ADP + phosphate + H(+)</text>
        <dbReference type="Rhea" id="RHEA:10580"/>
        <dbReference type="Rhea" id="RHEA-COMP:14738"/>
        <dbReference type="Rhea" id="RHEA-COMP:14740"/>
        <dbReference type="ChEBI" id="CHEBI:15378"/>
        <dbReference type="ChEBI" id="CHEBI:29985"/>
        <dbReference type="ChEBI" id="CHEBI:30616"/>
        <dbReference type="ChEBI" id="CHEBI:43474"/>
        <dbReference type="ChEBI" id="CHEBI:141005"/>
        <dbReference type="ChEBI" id="CHEBI:456216"/>
        <dbReference type="EC" id="6.3.2.17"/>
    </reaction>
</comment>
<keyword evidence="15" id="KW-0472">Membrane</keyword>
<dbReference type="GO" id="GO:0046872">
    <property type="term" value="F:metal ion binding"/>
    <property type="evidence" value="ECO:0007669"/>
    <property type="project" value="UniProtKB-KW"/>
</dbReference>
<comment type="caution">
    <text evidence="20">The sequence shown here is derived from an EMBL/GenBank/DDBJ whole genome shotgun (WGS) entry which is preliminary data.</text>
</comment>
<dbReference type="GO" id="GO:0005759">
    <property type="term" value="C:mitochondrial matrix"/>
    <property type="evidence" value="ECO:0007669"/>
    <property type="project" value="UniProtKB-SubCell"/>
</dbReference>
<dbReference type="PANTHER" id="PTHR11136:SF5">
    <property type="entry name" value="FOLYLPOLYGLUTAMATE SYNTHASE, MITOCHONDRIAL"/>
    <property type="match status" value="1"/>
</dbReference>
<keyword evidence="10 18" id="KW-0547">Nucleotide-binding</keyword>
<keyword evidence="8 17" id="KW-0436">Ligase</keyword>
<feature type="binding site" evidence="19">
    <location>
        <position position="238"/>
    </location>
    <ligand>
        <name>Mg(2+)</name>
        <dbReference type="ChEBI" id="CHEBI:18420"/>
        <label>1</label>
    </ligand>
</feature>
<evidence type="ECO:0000256" key="5">
    <source>
        <dbReference type="ARBA" id="ARBA00008276"/>
    </source>
</evidence>
<dbReference type="InterPro" id="IPR036615">
    <property type="entry name" value="Mur_ligase_C_dom_sf"/>
</dbReference>
<keyword evidence="6" id="KW-0963">Cytoplasm</keyword>
<dbReference type="PANTHER" id="PTHR11136">
    <property type="entry name" value="FOLYLPOLYGLUTAMATE SYNTHASE-RELATED"/>
    <property type="match status" value="1"/>
</dbReference>
<feature type="binding site" evidence="19">
    <location>
        <position position="208"/>
    </location>
    <ligand>
        <name>Mg(2+)</name>
        <dbReference type="ChEBI" id="CHEBI:18420"/>
        <label>1</label>
    </ligand>
</feature>
<comment type="similarity">
    <text evidence="5 17">Belongs to the folylpolyglutamate synthase family.</text>
</comment>
<dbReference type="InterPro" id="IPR023600">
    <property type="entry name" value="Folylpolyglutamate_synth_euk"/>
</dbReference>
<dbReference type="EC" id="6.3.2.17" evidence="17"/>
<feature type="binding site" evidence="18">
    <location>
        <position position="353"/>
    </location>
    <ligand>
        <name>ATP</name>
        <dbReference type="ChEBI" id="CHEBI:30616"/>
    </ligand>
</feature>
<keyword evidence="11" id="KW-0999">Mitochondrion inner membrane</keyword>
<dbReference type="Proteomes" id="UP000664132">
    <property type="component" value="Unassembled WGS sequence"/>
</dbReference>
<dbReference type="InterPro" id="IPR001645">
    <property type="entry name" value="Folylpolyglutamate_synth"/>
</dbReference>
<evidence type="ECO:0000256" key="2">
    <source>
        <dbReference type="ARBA" id="ARBA00004305"/>
    </source>
</evidence>
<reference evidence="20" key="1">
    <citation type="submission" date="2021-02" db="EMBL/GenBank/DDBJ databases">
        <title>Genome sequence Cadophora malorum strain M34.</title>
        <authorList>
            <person name="Stefanovic E."/>
            <person name="Vu D."/>
            <person name="Scully C."/>
            <person name="Dijksterhuis J."/>
            <person name="Roader J."/>
            <person name="Houbraken J."/>
        </authorList>
    </citation>
    <scope>NUCLEOTIDE SEQUENCE</scope>
    <source>
        <strain evidence="20">M34</strain>
    </source>
</reference>
<dbReference type="NCBIfam" id="TIGR01499">
    <property type="entry name" value="folC"/>
    <property type="match status" value="1"/>
</dbReference>
<dbReference type="InterPro" id="IPR036565">
    <property type="entry name" value="Mur-like_cat_sf"/>
</dbReference>
<evidence type="ECO:0000256" key="16">
    <source>
        <dbReference type="ARBA" id="ARBA00047493"/>
    </source>
</evidence>
<dbReference type="InterPro" id="IPR018109">
    <property type="entry name" value="Folylpolyglutamate_synth_CS"/>
</dbReference>
<dbReference type="GO" id="GO:0005524">
    <property type="term" value="F:ATP binding"/>
    <property type="evidence" value="ECO:0007669"/>
    <property type="project" value="UniProtKB-KW"/>
</dbReference>
<organism evidence="20 21">
    <name type="scientific">Cadophora malorum</name>
    <dbReference type="NCBI Taxonomy" id="108018"/>
    <lineage>
        <taxon>Eukaryota</taxon>
        <taxon>Fungi</taxon>
        <taxon>Dikarya</taxon>
        <taxon>Ascomycota</taxon>
        <taxon>Pezizomycotina</taxon>
        <taxon>Leotiomycetes</taxon>
        <taxon>Helotiales</taxon>
        <taxon>Ploettnerulaceae</taxon>
        <taxon>Cadophora</taxon>
    </lineage>
</organism>
<dbReference type="Gene3D" id="3.90.190.20">
    <property type="entry name" value="Mur ligase, C-terminal domain"/>
    <property type="match status" value="1"/>
</dbReference>
<accession>A0A8H7T6W3</accession>
<dbReference type="OrthoDB" id="5212574at2759"/>
<evidence type="ECO:0000256" key="4">
    <source>
        <dbReference type="ARBA" id="ARBA00005150"/>
    </source>
</evidence>
<keyword evidence="14" id="KW-0496">Mitochondrion</keyword>
<evidence type="ECO:0000256" key="19">
    <source>
        <dbReference type="PIRSR" id="PIRSR038895-2"/>
    </source>
</evidence>
<dbReference type="UniPathway" id="UPA00850"/>
<evidence type="ECO:0000256" key="1">
    <source>
        <dbReference type="ARBA" id="ARBA00004273"/>
    </source>
</evidence>
<dbReference type="PIRSF" id="PIRSF038895">
    <property type="entry name" value="FPGS"/>
    <property type="match status" value="1"/>
</dbReference>
<dbReference type="PROSITE" id="PS01012">
    <property type="entry name" value="FOLYLPOLYGLU_SYNT_2"/>
    <property type="match status" value="1"/>
</dbReference>
<comment type="function">
    <text evidence="17">Catalyzes conversion of folates to polyglutamate derivatives allowing concentration of folate compounds in the cell and the intracellular retention of these cofactors, which are important substrates for most of the folate-dependent enzymes that are involved in one-carbon transfer reactions involved in purine, pyrimidine and amino acid synthesis.</text>
</comment>
<comment type="pathway">
    <text evidence="4 17">Cofactor biosynthesis; tetrahydrofolylpolyglutamate biosynthesis.</text>
</comment>
<evidence type="ECO:0000313" key="20">
    <source>
        <dbReference type="EMBL" id="KAG4413423.1"/>
    </source>
</evidence>
<evidence type="ECO:0000256" key="18">
    <source>
        <dbReference type="PIRSR" id="PIRSR038895-1"/>
    </source>
</evidence>
<sequence>MANFLLLPSTIRHVSFMARTCPILKLRFSTTATMAEQRTYAKAIKLLDSLQSNRAIVSSISTTASDMNLNAIPEMLEWTRKAGYQPKDLAAPGLKYIHVAGTKGKGSVSVMVENILLKYWASKSKPEALGRIGLYTSPHLIHVRERIRIDGSPISEALFARYFYELWDRFSLAGEGPDLETKPGYFRYLTLLAFHTFIREGVGTAIVECGIGGEYDSTNILPPEAISTCAITSLGIDHKGMLGDTIEEIAWHKGGILKTGVPAFSSQQTPEALAVLEKRATEKGVDLTVVERSPILEDVKLGLEGDFQKDNASLAIAIAASHLQTLGVTEIPTSTNLPEQFITGLETVSWPARCQYLIDGSTEWLIDGAHTHESIASTAAWFQEKYASARASSRPPTATMLIFNQQDRDARALLTHLITSLRNSSEPKRVQDDSLQARYMKGRMFTYAAFCKNRPFKVSDEEEGKEDVDVELQDGLAKLYMSIDSNPLNMVYESAEEAVDLAYKVSEGDERVLVLVTGSLHLAGAVLEVLQKRGLDINGDKR</sequence>
<evidence type="ECO:0000313" key="21">
    <source>
        <dbReference type="Proteomes" id="UP000664132"/>
    </source>
</evidence>
<dbReference type="GO" id="GO:0005829">
    <property type="term" value="C:cytosol"/>
    <property type="evidence" value="ECO:0007669"/>
    <property type="project" value="TreeGrafter"/>
</dbReference>
<dbReference type="SUPFAM" id="SSF53623">
    <property type="entry name" value="MurD-like peptide ligases, catalytic domain"/>
    <property type="match status" value="1"/>
</dbReference>
<keyword evidence="7 17" id="KW-0554">One-carbon metabolism</keyword>
<evidence type="ECO:0000256" key="14">
    <source>
        <dbReference type="ARBA" id="ARBA00023128"/>
    </source>
</evidence>
<evidence type="ECO:0000256" key="17">
    <source>
        <dbReference type="PIRNR" id="PIRNR038895"/>
    </source>
</evidence>
<dbReference type="Gene3D" id="3.40.1190.10">
    <property type="entry name" value="Mur-like, catalytic domain"/>
    <property type="match status" value="1"/>
</dbReference>
<evidence type="ECO:0000256" key="6">
    <source>
        <dbReference type="ARBA" id="ARBA00022490"/>
    </source>
</evidence>
<evidence type="ECO:0000256" key="9">
    <source>
        <dbReference type="ARBA" id="ARBA00022723"/>
    </source>
</evidence>
<comment type="cofactor">
    <cofactor evidence="17">
        <name>a monovalent cation</name>
        <dbReference type="ChEBI" id="CHEBI:60242"/>
    </cofactor>
    <text evidence="17">A monovalent cation.</text>
</comment>
<evidence type="ECO:0000256" key="3">
    <source>
        <dbReference type="ARBA" id="ARBA00004496"/>
    </source>
</evidence>
<dbReference type="GO" id="GO:0004326">
    <property type="term" value="F:tetrahydrofolylpolyglutamate synthase activity"/>
    <property type="evidence" value="ECO:0007669"/>
    <property type="project" value="UniProtKB-EC"/>
</dbReference>
<evidence type="ECO:0000256" key="13">
    <source>
        <dbReference type="ARBA" id="ARBA00022842"/>
    </source>
</evidence>
<dbReference type="AlphaFoldDB" id="A0A8H7T6W3"/>
<dbReference type="GO" id="GO:0006730">
    <property type="term" value="P:one-carbon metabolic process"/>
    <property type="evidence" value="ECO:0007669"/>
    <property type="project" value="UniProtKB-KW"/>
</dbReference>
<feature type="binding site" evidence="19">
    <location>
        <position position="137"/>
    </location>
    <ligand>
        <name>Mg(2+)</name>
        <dbReference type="ChEBI" id="CHEBI:18420"/>
        <label>1</label>
    </ligand>
</feature>
<evidence type="ECO:0000256" key="10">
    <source>
        <dbReference type="ARBA" id="ARBA00022741"/>
    </source>
</evidence>
<evidence type="ECO:0000256" key="7">
    <source>
        <dbReference type="ARBA" id="ARBA00022563"/>
    </source>
</evidence>
<dbReference type="SUPFAM" id="SSF53244">
    <property type="entry name" value="MurD-like peptide ligases, peptide-binding domain"/>
    <property type="match status" value="1"/>
</dbReference>
<feature type="binding site" evidence="18">
    <location>
        <position position="367"/>
    </location>
    <ligand>
        <name>ATP</name>
        <dbReference type="ChEBI" id="CHEBI:30616"/>
    </ligand>
</feature>
<evidence type="ECO:0000256" key="15">
    <source>
        <dbReference type="ARBA" id="ARBA00023136"/>
    </source>
</evidence>
<evidence type="ECO:0000256" key="12">
    <source>
        <dbReference type="ARBA" id="ARBA00022840"/>
    </source>
</evidence>
<gene>
    <name evidence="20" type="ORF">IFR04_013447</name>
</gene>
<protein>
    <recommendedName>
        <fullName evidence="17">Folylpolyglutamate synthase</fullName>
        <ecNumber evidence="17">6.3.2.17</ecNumber>
    </recommendedName>
    <alternativeName>
        <fullName evidence="17">Folylpoly-gamma-glutamate synthetase</fullName>
    </alternativeName>
    <alternativeName>
        <fullName evidence="17">Tetrahydrofolylpolyglutamate synthase</fullName>
    </alternativeName>
</protein>
<comment type="subcellular location">
    <subcellularLocation>
        <location evidence="3">Cytoplasm</location>
    </subcellularLocation>
    <subcellularLocation>
        <location evidence="1">Mitochondrion inner membrane</location>
    </subcellularLocation>
    <subcellularLocation>
        <location evidence="2">Mitochondrion matrix</location>
    </subcellularLocation>
</comment>
<keyword evidence="21" id="KW-1185">Reference proteome</keyword>
<proteinExistence type="inferred from homology"/>
<evidence type="ECO:0000256" key="8">
    <source>
        <dbReference type="ARBA" id="ARBA00022598"/>
    </source>
</evidence>
<dbReference type="GO" id="GO:0005743">
    <property type="term" value="C:mitochondrial inner membrane"/>
    <property type="evidence" value="ECO:0007669"/>
    <property type="project" value="UniProtKB-SubCell"/>
</dbReference>
<keyword evidence="12 18" id="KW-0067">ATP-binding</keyword>
<dbReference type="EMBL" id="JAFJYH010000315">
    <property type="protein sequence ID" value="KAG4413423.1"/>
    <property type="molecule type" value="Genomic_DNA"/>
</dbReference>
<keyword evidence="13 19" id="KW-0460">Magnesium</keyword>
<keyword evidence="9 19" id="KW-0479">Metal-binding</keyword>